<protein>
    <submittedName>
        <fullName evidence="2">Pleiotropic drug resistance protein 3-like</fullName>
    </submittedName>
</protein>
<dbReference type="OrthoDB" id="1710004at2759"/>
<evidence type="ECO:0000313" key="3">
    <source>
        <dbReference type="Proteomes" id="UP000325315"/>
    </source>
</evidence>
<name>A0A5B6U348_9ROSI</name>
<feature type="compositionally biased region" description="Basic and acidic residues" evidence="1">
    <location>
        <begin position="181"/>
        <end position="193"/>
    </location>
</feature>
<sequence>MSFGSFTPPPPPIFVGENYQIWVVKLKMYLQAYDLWKVESDREPPPLRAYPTIAQIRQHNDEATKKYKALSCLQNDKLKEEFHGTEKTRQQQLLNLMRDFENLKMKKTETIKQYADKIMSIVNNTRLLGNQFNDRRIVEKVITTLPEMYKSKISSLEDLRDLITISLSKLINALYDRSKEEGHTEGAYQERNKKSSCSSSNKGKKKWNRTKESPKRDYEKKKYPPCSNCKKMGHSEKFC</sequence>
<feature type="region of interest" description="Disordered" evidence="1">
    <location>
        <begin position="181"/>
        <end position="239"/>
    </location>
</feature>
<feature type="compositionally biased region" description="Basic and acidic residues" evidence="1">
    <location>
        <begin position="209"/>
        <end position="222"/>
    </location>
</feature>
<proteinExistence type="predicted"/>
<dbReference type="Pfam" id="PF14223">
    <property type="entry name" value="Retrotran_gag_2"/>
    <property type="match status" value="1"/>
</dbReference>
<evidence type="ECO:0000313" key="2">
    <source>
        <dbReference type="EMBL" id="KAA3452521.1"/>
    </source>
</evidence>
<accession>A0A5B6U348</accession>
<dbReference type="PANTHER" id="PTHR35317">
    <property type="entry name" value="OS04G0629600 PROTEIN"/>
    <property type="match status" value="1"/>
</dbReference>
<reference evidence="3" key="1">
    <citation type="journal article" date="2019" name="Plant Biotechnol. J.">
        <title>Genome sequencing of the Australian wild diploid species Gossypium australe highlights disease resistance and delayed gland morphogenesis.</title>
        <authorList>
            <person name="Cai Y."/>
            <person name="Cai X."/>
            <person name="Wang Q."/>
            <person name="Wang P."/>
            <person name="Zhang Y."/>
            <person name="Cai C."/>
            <person name="Xu Y."/>
            <person name="Wang K."/>
            <person name="Zhou Z."/>
            <person name="Wang C."/>
            <person name="Geng S."/>
            <person name="Li B."/>
            <person name="Dong Q."/>
            <person name="Hou Y."/>
            <person name="Wang H."/>
            <person name="Ai P."/>
            <person name="Liu Z."/>
            <person name="Yi F."/>
            <person name="Sun M."/>
            <person name="An G."/>
            <person name="Cheng J."/>
            <person name="Zhang Y."/>
            <person name="Shi Q."/>
            <person name="Xie Y."/>
            <person name="Shi X."/>
            <person name="Chang Y."/>
            <person name="Huang F."/>
            <person name="Chen Y."/>
            <person name="Hong S."/>
            <person name="Mi L."/>
            <person name="Sun Q."/>
            <person name="Zhang L."/>
            <person name="Zhou B."/>
            <person name="Peng R."/>
            <person name="Zhang X."/>
            <person name="Liu F."/>
        </authorList>
    </citation>
    <scope>NUCLEOTIDE SEQUENCE [LARGE SCALE GENOMIC DNA]</scope>
    <source>
        <strain evidence="3">cv. PA1801</strain>
    </source>
</reference>
<gene>
    <name evidence="2" type="ORF">EPI10_034461</name>
</gene>
<dbReference type="EMBL" id="SMMG02000027">
    <property type="protein sequence ID" value="KAA3452521.1"/>
    <property type="molecule type" value="Genomic_DNA"/>
</dbReference>
<evidence type="ECO:0000256" key="1">
    <source>
        <dbReference type="SAM" id="MobiDB-lite"/>
    </source>
</evidence>
<dbReference type="PANTHER" id="PTHR35317:SF31">
    <property type="entry name" value="DUF4219 DOMAIN-CONTAINING PROTEIN"/>
    <property type="match status" value="1"/>
</dbReference>
<keyword evidence="3" id="KW-1185">Reference proteome</keyword>
<comment type="caution">
    <text evidence="2">The sequence shown here is derived from an EMBL/GenBank/DDBJ whole genome shotgun (WGS) entry which is preliminary data.</text>
</comment>
<organism evidence="2 3">
    <name type="scientific">Gossypium australe</name>
    <dbReference type="NCBI Taxonomy" id="47621"/>
    <lineage>
        <taxon>Eukaryota</taxon>
        <taxon>Viridiplantae</taxon>
        <taxon>Streptophyta</taxon>
        <taxon>Embryophyta</taxon>
        <taxon>Tracheophyta</taxon>
        <taxon>Spermatophyta</taxon>
        <taxon>Magnoliopsida</taxon>
        <taxon>eudicotyledons</taxon>
        <taxon>Gunneridae</taxon>
        <taxon>Pentapetalae</taxon>
        <taxon>rosids</taxon>
        <taxon>malvids</taxon>
        <taxon>Malvales</taxon>
        <taxon>Malvaceae</taxon>
        <taxon>Malvoideae</taxon>
        <taxon>Gossypium</taxon>
    </lineage>
</organism>
<dbReference type="Proteomes" id="UP000325315">
    <property type="component" value="Unassembled WGS sequence"/>
</dbReference>
<dbReference type="AlphaFoldDB" id="A0A5B6U348"/>